<dbReference type="EC" id="2.3.2.26" evidence="2"/>
<evidence type="ECO:0000256" key="1">
    <source>
        <dbReference type="ARBA" id="ARBA00000885"/>
    </source>
</evidence>
<organism evidence="8 9">
    <name type="scientific">Zasmidium cellare</name>
    <name type="common">Wine cellar mold</name>
    <name type="synonym">Racodium cellare</name>
    <dbReference type="NCBI Taxonomy" id="395010"/>
    <lineage>
        <taxon>Eukaryota</taxon>
        <taxon>Fungi</taxon>
        <taxon>Dikarya</taxon>
        <taxon>Ascomycota</taxon>
        <taxon>Pezizomycotina</taxon>
        <taxon>Dothideomycetes</taxon>
        <taxon>Dothideomycetidae</taxon>
        <taxon>Mycosphaerellales</taxon>
        <taxon>Mycosphaerellaceae</taxon>
        <taxon>Zasmidium</taxon>
    </lineage>
</organism>
<dbReference type="InterPro" id="IPR035983">
    <property type="entry name" value="Hect_E3_ubiquitin_ligase"/>
</dbReference>
<dbReference type="PANTHER" id="PTHR45700:SF2">
    <property type="entry name" value="UBIQUITIN-PROTEIN LIGASE E3C"/>
    <property type="match status" value="1"/>
</dbReference>
<dbReference type="CDD" id="cd23767">
    <property type="entry name" value="IQCD"/>
    <property type="match status" value="1"/>
</dbReference>
<evidence type="ECO:0000256" key="2">
    <source>
        <dbReference type="ARBA" id="ARBA00012485"/>
    </source>
</evidence>
<dbReference type="PROSITE" id="PS50096">
    <property type="entry name" value="IQ"/>
    <property type="match status" value="1"/>
</dbReference>
<dbReference type="SUPFAM" id="SSF56204">
    <property type="entry name" value="Hect, E3 ligase catalytic domain"/>
    <property type="match status" value="1"/>
</dbReference>
<dbReference type="CDD" id="cd00078">
    <property type="entry name" value="HECTc"/>
    <property type="match status" value="1"/>
</dbReference>
<proteinExistence type="predicted"/>
<dbReference type="EMBL" id="JAXOVC010000004">
    <property type="protein sequence ID" value="KAK4503285.1"/>
    <property type="molecule type" value="Genomic_DNA"/>
</dbReference>
<dbReference type="Proteomes" id="UP001305779">
    <property type="component" value="Unassembled WGS sequence"/>
</dbReference>
<feature type="compositionally biased region" description="Polar residues" evidence="6">
    <location>
        <begin position="15"/>
        <end position="31"/>
    </location>
</feature>
<dbReference type="Gene3D" id="3.30.2410.10">
    <property type="entry name" value="Hect, E3 ligase catalytic domain"/>
    <property type="match status" value="1"/>
</dbReference>
<protein>
    <recommendedName>
        <fullName evidence="2">HECT-type E3 ubiquitin transferase</fullName>
        <ecNumber evidence="2">2.3.2.26</ecNumber>
    </recommendedName>
</protein>
<reference evidence="8 9" key="1">
    <citation type="journal article" date="2023" name="G3 (Bethesda)">
        <title>A chromosome-level genome assembly of Zasmidium syzygii isolated from banana leaves.</title>
        <authorList>
            <person name="van Westerhoven A.C."/>
            <person name="Mehrabi R."/>
            <person name="Talebi R."/>
            <person name="Steentjes M.B.F."/>
            <person name="Corcolon B."/>
            <person name="Chong P.A."/>
            <person name="Kema G.H.J."/>
            <person name="Seidl M.F."/>
        </authorList>
    </citation>
    <scope>NUCLEOTIDE SEQUENCE [LARGE SCALE GENOMIC DNA]</scope>
    <source>
        <strain evidence="8 9">P124</strain>
    </source>
</reference>
<feature type="compositionally biased region" description="Polar residues" evidence="6">
    <location>
        <begin position="626"/>
        <end position="635"/>
    </location>
</feature>
<dbReference type="InterPro" id="IPR000569">
    <property type="entry name" value="HECT_dom"/>
</dbReference>
<feature type="region of interest" description="Disordered" evidence="6">
    <location>
        <begin position="1"/>
        <end position="46"/>
    </location>
</feature>
<dbReference type="SMART" id="SM00119">
    <property type="entry name" value="HECTc"/>
    <property type="match status" value="1"/>
</dbReference>
<keyword evidence="4 5" id="KW-0833">Ubl conjugation pathway</keyword>
<evidence type="ECO:0000313" key="8">
    <source>
        <dbReference type="EMBL" id="KAK4503285.1"/>
    </source>
</evidence>
<keyword evidence="9" id="KW-1185">Reference proteome</keyword>
<evidence type="ECO:0000313" key="9">
    <source>
        <dbReference type="Proteomes" id="UP001305779"/>
    </source>
</evidence>
<dbReference type="Gene3D" id="3.90.1750.10">
    <property type="entry name" value="Hect, E3 ligase catalytic domains"/>
    <property type="match status" value="1"/>
</dbReference>
<gene>
    <name evidence="8" type="ORF">PRZ48_006713</name>
</gene>
<dbReference type="PROSITE" id="PS50237">
    <property type="entry name" value="HECT"/>
    <property type="match status" value="1"/>
</dbReference>
<dbReference type="PANTHER" id="PTHR45700">
    <property type="entry name" value="UBIQUITIN-PROTEIN LIGASE E3C"/>
    <property type="match status" value="1"/>
</dbReference>
<name>A0ABR0EP67_ZASCE</name>
<dbReference type="Pfam" id="PF00632">
    <property type="entry name" value="HECT"/>
    <property type="match status" value="1"/>
</dbReference>
<comment type="caution">
    <text evidence="8">The sequence shown here is derived from an EMBL/GenBank/DDBJ whole genome shotgun (WGS) entry which is preliminary data.</text>
</comment>
<feature type="domain" description="HECT" evidence="7">
    <location>
        <begin position="753"/>
        <end position="1130"/>
    </location>
</feature>
<accession>A0ABR0EP67</accession>
<feature type="compositionally biased region" description="Low complexity" evidence="6">
    <location>
        <begin position="32"/>
        <end position="44"/>
    </location>
</feature>
<sequence length="1130" mass="127285">MYQSFTGSARRPRNVNLSGRPTNPFAASNSTGSGAQQAIASAQQDRVHRQQQRERLQASSRIQKVWRGHRARRRTFKIWRQVWDETENSSTGAYQSSDESLRQLRRLLLFFSPKGEPGDIQRLAWYGTRQVTTSETVDCTGEGWRLAYSKLQRACIAALKARKTPDADTDRTLLWILAFAARQSSFSTKEAVDYYEALTSTSSLPNEPLQGALLAPLKQSKEAYTGLVILLARPVNAEMLSLLRAAVDAQTLAEAVTGLGEDRSSSPRERLWLLGNMIYVTGQTSSMTFTAAVGRLLGSLADDVDFDGQILDADNESFDKDVLSKLTSGFPLNTFLSTQIKTLLDQHAIRNLLAGQQAIQSNSNNAQVLAGYALTLLRCFPRRADDIRMWLHLGPTSKDSASPTGYLWDAAKQCQVFSEVSTNSRDVVHLLKNTRPSRRQKDDWTVVLVFLEMFTFDLKIMDDEEFMGSSPQAKKNSAVPVRDVARLVTFLKNLGFTLYFDAKDLNDAAPMPARDEPLFSPGRRFGNSSATTTTTETKPLTVAGLPGLTIDYLKGLTTGLLRAIYERDSRRAFLPKDHWLMTERFDMKTFIPGVVEEEERRHTVQELDDEDKDDESDGEDIELLTGPSSRGTSNYARVLRNQEARERAQRKASRKRYLESVAPRLEILQNMPFFIPFHTRVEIFRQFVHLDQAKRRNGYVDPEVWRMMLRSEAMGAGMMPGQVDPLSRHHAKIKRTSEFTDAYEQFYDLGAALKEPIQITFIDQFDTPEAGIDGGGVTKEFLTSVINQAFSQDPEGGDPFFVENDQHLLYPNPTAMEDLRIRLQEFGLRDESPDMREQVRELLKQYEFLGRIIGKCLYEGILVDVSFAGFFLKKWALTGGTGSAPNESHYRPNINDLRELDETIYRGLLDLKNAENAEDFGLDFTVNVTVGPEHNRRVVTVELAPNGSNIPVTNENRLSYINRMAAFRLQSQSKRQTNAFLRGLGDIIQPSWLSMFNQTELQTLIGGAQGSVIDVEDLRRNTQYGGVYVIGNDGQEHPSVQLFWHVMHNLPDEDRRKVLKFVTSTPRGPLLGFGHLNPRFSIRDSGSDEGRYPTTSTCVNLLKLPMYKDERVLRSKLLAAVNSGAGFDLS</sequence>
<dbReference type="InterPro" id="IPR044611">
    <property type="entry name" value="E3A/B/C-like"/>
</dbReference>
<feature type="compositionally biased region" description="Basic and acidic residues" evidence="6">
    <location>
        <begin position="640"/>
        <end position="649"/>
    </location>
</feature>
<evidence type="ECO:0000256" key="3">
    <source>
        <dbReference type="ARBA" id="ARBA00022679"/>
    </source>
</evidence>
<evidence type="ECO:0000256" key="4">
    <source>
        <dbReference type="ARBA" id="ARBA00022786"/>
    </source>
</evidence>
<feature type="region of interest" description="Disordered" evidence="6">
    <location>
        <begin position="598"/>
        <end position="653"/>
    </location>
</feature>
<dbReference type="Gene3D" id="3.30.2160.10">
    <property type="entry name" value="Hect, E3 ligase catalytic domain"/>
    <property type="match status" value="1"/>
</dbReference>
<comment type="catalytic activity">
    <reaction evidence="1">
        <text>S-ubiquitinyl-[E2 ubiquitin-conjugating enzyme]-L-cysteine + [acceptor protein]-L-lysine = [E2 ubiquitin-conjugating enzyme]-L-cysteine + N(6)-ubiquitinyl-[acceptor protein]-L-lysine.</text>
        <dbReference type="EC" id="2.3.2.26"/>
    </reaction>
</comment>
<evidence type="ECO:0000256" key="6">
    <source>
        <dbReference type="SAM" id="MobiDB-lite"/>
    </source>
</evidence>
<evidence type="ECO:0000256" key="5">
    <source>
        <dbReference type="PROSITE-ProRule" id="PRU00104"/>
    </source>
</evidence>
<evidence type="ECO:0000259" key="7">
    <source>
        <dbReference type="PROSITE" id="PS50237"/>
    </source>
</evidence>
<feature type="active site" description="Glycyl thioester intermediate" evidence="5">
    <location>
        <position position="1098"/>
    </location>
</feature>
<keyword evidence="3" id="KW-0808">Transferase</keyword>
<feature type="compositionally biased region" description="Acidic residues" evidence="6">
    <location>
        <begin position="606"/>
        <end position="622"/>
    </location>
</feature>